<keyword evidence="2" id="KW-1185">Reference proteome</keyword>
<reference evidence="1 2" key="1">
    <citation type="submission" date="2018-08" db="EMBL/GenBank/DDBJ databases">
        <title>Mucilaginibacter terrae sp. nov., isolated from manganese diggings.</title>
        <authorList>
            <person name="Huang Y."/>
            <person name="Zhou Z."/>
        </authorList>
    </citation>
    <scope>NUCLEOTIDE SEQUENCE [LARGE SCALE GENOMIC DNA]</scope>
    <source>
        <strain evidence="1 2">ZH6</strain>
    </source>
</reference>
<dbReference type="AlphaFoldDB" id="A0A3E2NXV4"/>
<accession>A0A3E2NXV4</accession>
<dbReference type="Proteomes" id="UP000260823">
    <property type="component" value="Unassembled WGS sequence"/>
</dbReference>
<protein>
    <submittedName>
        <fullName evidence="1">Uncharacterized protein</fullName>
    </submittedName>
</protein>
<proteinExistence type="predicted"/>
<evidence type="ECO:0000313" key="2">
    <source>
        <dbReference type="Proteomes" id="UP000260823"/>
    </source>
</evidence>
<name>A0A3E2NXV4_9SPHI</name>
<gene>
    <name evidence="1" type="ORF">DYU05_09550</name>
</gene>
<comment type="caution">
    <text evidence="1">The sequence shown here is derived from an EMBL/GenBank/DDBJ whole genome shotgun (WGS) entry which is preliminary data.</text>
</comment>
<organism evidence="1 2">
    <name type="scientific">Mucilaginibacter terrenus</name>
    <dbReference type="NCBI Taxonomy" id="2482727"/>
    <lineage>
        <taxon>Bacteria</taxon>
        <taxon>Pseudomonadati</taxon>
        <taxon>Bacteroidota</taxon>
        <taxon>Sphingobacteriia</taxon>
        <taxon>Sphingobacteriales</taxon>
        <taxon>Sphingobacteriaceae</taxon>
        <taxon>Mucilaginibacter</taxon>
    </lineage>
</organism>
<sequence length="774" mass="86024">MPAIFTLIFSSSFAQRAPRKAELKPAKPVLVKSTVQISNDGHIEYFTIGNVERLGDSLAVRTIYIPFDINGPAPAKDVVVTLNLINEFTTARPVFDNRNTTKDIVIEKELFNGKPHTINQGVLIKFNLQPAISGEANIRIGKGGSNVRLNFDYIRSAADIQVKTNVKPDEKSDIPQTPLSKPAVALVSGSTDVSLDTLLSPNITFHKYAKVKLRLNRSEGKDTIIKFDLFPVGTLENIKLAGTDAGHATLKLYKHDWDDTKEVEIERDVRIDLEQAAALSGVQLIDIYLPDGKVKHTFKINPYTSKKKAVYKPIAAGGAEIVPGATANIERRYGSVISALDTISVRVKFNGNFSPEANQLLFGFADTALNKTYQIIENPITVTREEWVQGSKKKPDLETELKTAMMKDGKDESSASTEAKIQAGKMTEGILVPLHIRTIKATDTLNTVRDVDLVIKGQTQILRGSQRLKVIVPDRTFWAEVGTNFDLLDNIKTNNFYAAIFGHMKDVATLWSKKHPNNISFVGGVYESQSVSQSSSLSSGFTYRDGSSNILDSLKKGYPYYTDTGRIQSTTSVKSIGLMFSPQIRLNGKRLNEDGFHWSISTYFELLWQRITSTIDYSKTARNIVAYDSTLTALNGRTFKEGRFDFDSRSHYIGAGLSTYIKESDYTLYLNGILGTTNQGFTIVNPSRIGNSTQFKKLYDLPEGYLDFLNAREPKHRWNAFYVIQYRLTEVAFGLTFSGEVRGLLLKGAKPVVTLALSKKFDLTALLKPLLAPF</sequence>
<evidence type="ECO:0000313" key="1">
    <source>
        <dbReference type="EMBL" id="RFZ85817.1"/>
    </source>
</evidence>
<dbReference type="EMBL" id="QWDE01000001">
    <property type="protein sequence ID" value="RFZ85817.1"/>
    <property type="molecule type" value="Genomic_DNA"/>
</dbReference>